<evidence type="ECO:0000256" key="1">
    <source>
        <dbReference type="SAM" id="MobiDB-lite"/>
    </source>
</evidence>
<dbReference type="AlphaFoldDB" id="A0AAU7QN42"/>
<evidence type="ECO:0000313" key="2">
    <source>
        <dbReference type="EMBL" id="XBS91016.1"/>
    </source>
</evidence>
<name>A0AAU7QN42_9GAMM</name>
<accession>A0AAU7QN42</accession>
<reference evidence="2" key="1">
    <citation type="submission" date="2024-06" db="EMBL/GenBank/DDBJ databases">
        <authorList>
            <person name="Sun Y."/>
        </authorList>
    </citation>
    <scope>NUCLEOTIDE SEQUENCE</scope>
    <source>
        <strain evidence="2">IGA1.0</strain>
    </source>
</reference>
<protein>
    <submittedName>
        <fullName evidence="2">Uncharacterized protein</fullName>
    </submittedName>
</protein>
<feature type="compositionally biased region" description="Low complexity" evidence="1">
    <location>
        <begin position="8"/>
        <end position="19"/>
    </location>
</feature>
<proteinExistence type="predicted"/>
<feature type="region of interest" description="Disordered" evidence="1">
    <location>
        <begin position="1"/>
        <end position="37"/>
    </location>
</feature>
<sequence length="66" mass="7470">MMHPQSHPTTPSPSTAASAWNPLPDTTERIDEPPLSHADYNLQPLRVQALDHYVDTAGEDERFFIR</sequence>
<gene>
    <name evidence="2" type="ORF">ABNK63_05085</name>
</gene>
<dbReference type="EMBL" id="CP157948">
    <property type="protein sequence ID" value="XBS91016.1"/>
    <property type="molecule type" value="Genomic_DNA"/>
</dbReference>
<dbReference type="RefSeq" id="WP_007804445.1">
    <property type="nucleotide sequence ID" value="NZ_CP157948.1"/>
</dbReference>
<organism evidence="2">
    <name type="scientific">Rhodanobacter sp. IGA1.0</name>
    <dbReference type="NCBI Taxonomy" id="3158582"/>
    <lineage>
        <taxon>Bacteria</taxon>
        <taxon>Pseudomonadati</taxon>
        <taxon>Pseudomonadota</taxon>
        <taxon>Gammaproteobacteria</taxon>
        <taxon>Lysobacterales</taxon>
        <taxon>Rhodanobacteraceae</taxon>
        <taxon>Rhodanobacter</taxon>
    </lineage>
</organism>